<keyword evidence="1" id="KW-0238">DNA-binding</keyword>
<dbReference type="InterPro" id="IPR036388">
    <property type="entry name" value="WH-like_DNA-bd_sf"/>
</dbReference>
<dbReference type="EMBL" id="LT598496">
    <property type="protein sequence ID" value="SBV25584.1"/>
    <property type="molecule type" value="Genomic_DNA"/>
</dbReference>
<dbReference type="AlphaFoldDB" id="A0A1C3MZ73"/>
<dbReference type="GO" id="GO:0003677">
    <property type="term" value="F:DNA binding"/>
    <property type="evidence" value="ECO:0007669"/>
    <property type="project" value="UniProtKB-KW"/>
</dbReference>
<evidence type="ECO:0000313" key="2">
    <source>
        <dbReference type="Proteomes" id="UP000199393"/>
    </source>
</evidence>
<dbReference type="Proteomes" id="UP000199393">
    <property type="component" value="Chromosome I"/>
</dbReference>
<proteinExistence type="predicted"/>
<organism evidence="1 2">
    <name type="scientific">Micromonospora krabiensis</name>
    <dbReference type="NCBI Taxonomy" id="307121"/>
    <lineage>
        <taxon>Bacteria</taxon>
        <taxon>Bacillati</taxon>
        <taxon>Actinomycetota</taxon>
        <taxon>Actinomycetes</taxon>
        <taxon>Micromonosporales</taxon>
        <taxon>Micromonosporaceae</taxon>
        <taxon>Micromonospora</taxon>
    </lineage>
</organism>
<dbReference type="OrthoDB" id="3873397at2"/>
<reference evidence="2" key="1">
    <citation type="submission" date="2016-06" db="EMBL/GenBank/DDBJ databases">
        <authorList>
            <person name="Varghese N."/>
        </authorList>
    </citation>
    <scope>NUCLEOTIDE SEQUENCE [LARGE SCALE GENOMIC DNA]</scope>
    <source>
        <strain evidence="2">DSM 45344</strain>
    </source>
</reference>
<dbReference type="Gene3D" id="1.10.10.10">
    <property type="entry name" value="Winged helix-like DNA-binding domain superfamily/Winged helix DNA-binding domain"/>
    <property type="match status" value="1"/>
</dbReference>
<keyword evidence="2" id="KW-1185">Reference proteome</keyword>
<sequence>MSSSPLTGQVIGRAHYATRALLERQLTSLGLTFPQSIALNTLAAEGGVAGRTHLVARLTDGLKIDAPAAEAVLTDLTDAGLLREETGGLAFTDAGHEVRHAIADATTAISGRLYGDIPAADLAVAGRVLSLVRERADAELAKPTP</sequence>
<dbReference type="InterPro" id="IPR036390">
    <property type="entry name" value="WH_DNA-bd_sf"/>
</dbReference>
<dbReference type="SUPFAM" id="SSF46785">
    <property type="entry name" value="Winged helix' DNA-binding domain"/>
    <property type="match status" value="1"/>
</dbReference>
<dbReference type="RefSeq" id="WP_091588823.1">
    <property type="nucleotide sequence ID" value="NZ_JBHRWG010000003.1"/>
</dbReference>
<evidence type="ECO:0000313" key="1">
    <source>
        <dbReference type="EMBL" id="SBV25584.1"/>
    </source>
</evidence>
<name>A0A1C3MZ73_9ACTN</name>
<gene>
    <name evidence="1" type="ORF">GA0070620_1061</name>
</gene>
<accession>A0A1C3MZ73</accession>
<protein>
    <submittedName>
        <fullName evidence="1">Winged helix DNA-binding domain</fullName>
    </submittedName>
</protein>